<name>A0A392S0J9_9FABA</name>
<evidence type="ECO:0000313" key="1">
    <source>
        <dbReference type="EMBL" id="MCI42179.1"/>
    </source>
</evidence>
<protein>
    <submittedName>
        <fullName evidence="1">Uncharacterized protein</fullName>
    </submittedName>
</protein>
<comment type="caution">
    <text evidence="1">The sequence shown here is derived from an EMBL/GenBank/DDBJ whole genome shotgun (WGS) entry which is preliminary data.</text>
</comment>
<feature type="non-terminal residue" evidence="1">
    <location>
        <position position="1"/>
    </location>
</feature>
<dbReference type="AlphaFoldDB" id="A0A392S0J9"/>
<organism evidence="1 2">
    <name type="scientific">Trifolium medium</name>
    <dbReference type="NCBI Taxonomy" id="97028"/>
    <lineage>
        <taxon>Eukaryota</taxon>
        <taxon>Viridiplantae</taxon>
        <taxon>Streptophyta</taxon>
        <taxon>Embryophyta</taxon>
        <taxon>Tracheophyta</taxon>
        <taxon>Spermatophyta</taxon>
        <taxon>Magnoliopsida</taxon>
        <taxon>eudicotyledons</taxon>
        <taxon>Gunneridae</taxon>
        <taxon>Pentapetalae</taxon>
        <taxon>rosids</taxon>
        <taxon>fabids</taxon>
        <taxon>Fabales</taxon>
        <taxon>Fabaceae</taxon>
        <taxon>Papilionoideae</taxon>
        <taxon>50 kb inversion clade</taxon>
        <taxon>NPAAA clade</taxon>
        <taxon>Hologalegina</taxon>
        <taxon>IRL clade</taxon>
        <taxon>Trifolieae</taxon>
        <taxon>Trifolium</taxon>
    </lineage>
</organism>
<accession>A0A392S0J9</accession>
<dbReference type="EMBL" id="LXQA010301340">
    <property type="protein sequence ID" value="MCI42179.1"/>
    <property type="molecule type" value="Genomic_DNA"/>
</dbReference>
<evidence type="ECO:0000313" key="2">
    <source>
        <dbReference type="Proteomes" id="UP000265520"/>
    </source>
</evidence>
<sequence>TLPEVESLSGGHLTSAANG</sequence>
<proteinExistence type="predicted"/>
<keyword evidence="2" id="KW-1185">Reference proteome</keyword>
<reference evidence="1 2" key="1">
    <citation type="journal article" date="2018" name="Front. Plant Sci.">
        <title>Red Clover (Trifolium pratense) and Zigzag Clover (T. medium) - A Picture of Genomic Similarities and Differences.</title>
        <authorList>
            <person name="Dluhosova J."/>
            <person name="Istvanek J."/>
            <person name="Nedelnik J."/>
            <person name="Repkova J."/>
        </authorList>
    </citation>
    <scope>NUCLEOTIDE SEQUENCE [LARGE SCALE GENOMIC DNA]</scope>
    <source>
        <strain evidence="2">cv. 10/8</strain>
        <tissue evidence="1">Leaf</tissue>
    </source>
</reference>
<dbReference type="Proteomes" id="UP000265520">
    <property type="component" value="Unassembled WGS sequence"/>
</dbReference>